<keyword evidence="5" id="KW-1185">Reference proteome</keyword>
<dbReference type="Gene3D" id="4.10.60.10">
    <property type="entry name" value="Zinc finger, CCHC-type"/>
    <property type="match status" value="1"/>
</dbReference>
<feature type="compositionally biased region" description="Basic and acidic residues" evidence="2">
    <location>
        <begin position="275"/>
        <end position="284"/>
    </location>
</feature>
<gene>
    <name evidence="4" type="ORF">KFK09_012318</name>
</gene>
<dbReference type="EMBL" id="JAGYWB010000009">
    <property type="protein sequence ID" value="KAI0511686.1"/>
    <property type="molecule type" value="Genomic_DNA"/>
</dbReference>
<dbReference type="InterPro" id="IPR001878">
    <property type="entry name" value="Znf_CCHC"/>
</dbReference>
<sequence length="414" mass="48193">MASSMNLQVPRLTKENYENWSLQMKALFGSQDIWEIVEKGYVEHQEEAALSTAQRELLKESRKKDKKALFFIYQALDEANFEKVASASTSKQAWEILQVTYKGIDKIKKIRLQTLRAEFEALQMKEAENVEDYFTRVLTIVNQLRRYGEALEDIRVIEKILRSVNDKFEHIVVAIEKAKDLETMTVDELMGSLMAYEQRKNKKKQDNIEQVLQSKLLLKGDKDDTKNEDNSNDRDIYGQGRGRGRGRGRGFGRGRGRGRGRGGYQRNNEENNNSRNEEWKKEPKYQRYKKSHVRCYICKKFGHYASECYHNQEKVNLVKEKEDDPVLLLALKGEEDEKENNWYLDTGASNHMCRDKNMFVEMEAMESQIYFGDSSKIPVKGKGKILILLKDGTHQFISEVYYVPDMKSNILSLG</sequence>
<dbReference type="PANTHER" id="PTHR35317">
    <property type="entry name" value="OS04G0629600 PROTEIN"/>
    <property type="match status" value="1"/>
</dbReference>
<dbReference type="OrthoDB" id="8063676at2759"/>
<evidence type="ECO:0000313" key="5">
    <source>
        <dbReference type="Proteomes" id="UP000829196"/>
    </source>
</evidence>
<dbReference type="Proteomes" id="UP000829196">
    <property type="component" value="Unassembled WGS sequence"/>
</dbReference>
<dbReference type="Pfam" id="PF14223">
    <property type="entry name" value="Retrotran_gag_2"/>
    <property type="match status" value="1"/>
</dbReference>
<evidence type="ECO:0000256" key="2">
    <source>
        <dbReference type="SAM" id="MobiDB-lite"/>
    </source>
</evidence>
<keyword evidence="1" id="KW-0862">Zinc</keyword>
<reference evidence="4" key="1">
    <citation type="journal article" date="2022" name="Front. Genet.">
        <title>Chromosome-Scale Assembly of the Dendrobium nobile Genome Provides Insights Into the Molecular Mechanism of the Biosynthesis of the Medicinal Active Ingredient of Dendrobium.</title>
        <authorList>
            <person name="Xu Q."/>
            <person name="Niu S.-C."/>
            <person name="Li K.-L."/>
            <person name="Zheng P.-J."/>
            <person name="Zhang X.-J."/>
            <person name="Jia Y."/>
            <person name="Liu Y."/>
            <person name="Niu Y.-X."/>
            <person name="Yu L.-H."/>
            <person name="Chen D.-F."/>
            <person name="Zhang G.-Q."/>
        </authorList>
    </citation>
    <scope>NUCLEOTIDE SEQUENCE</scope>
    <source>
        <tissue evidence="4">Leaf</tissue>
    </source>
</reference>
<dbReference type="PANTHER" id="PTHR35317:SF28">
    <property type="entry name" value="ZINC FINGER, CCHC-TYPE, RIBONUCLEASE H-LIKE DOMAIN, GAG-PRE-INTEGRASE DOMAIN PROTEIN-RELATED"/>
    <property type="match status" value="1"/>
</dbReference>
<dbReference type="GO" id="GO:0003676">
    <property type="term" value="F:nucleic acid binding"/>
    <property type="evidence" value="ECO:0007669"/>
    <property type="project" value="InterPro"/>
</dbReference>
<keyword evidence="1" id="KW-0479">Metal-binding</keyword>
<evidence type="ECO:0000256" key="1">
    <source>
        <dbReference type="PROSITE-ProRule" id="PRU00047"/>
    </source>
</evidence>
<keyword evidence="1" id="KW-0863">Zinc-finger</keyword>
<dbReference type="Pfam" id="PF22936">
    <property type="entry name" value="Pol_BBD"/>
    <property type="match status" value="1"/>
</dbReference>
<feature type="domain" description="CCHC-type" evidence="3">
    <location>
        <begin position="294"/>
        <end position="308"/>
    </location>
</feature>
<dbReference type="PROSITE" id="PS50158">
    <property type="entry name" value="ZF_CCHC"/>
    <property type="match status" value="1"/>
</dbReference>
<organism evidence="4 5">
    <name type="scientific">Dendrobium nobile</name>
    <name type="common">Orchid</name>
    <dbReference type="NCBI Taxonomy" id="94219"/>
    <lineage>
        <taxon>Eukaryota</taxon>
        <taxon>Viridiplantae</taxon>
        <taxon>Streptophyta</taxon>
        <taxon>Embryophyta</taxon>
        <taxon>Tracheophyta</taxon>
        <taxon>Spermatophyta</taxon>
        <taxon>Magnoliopsida</taxon>
        <taxon>Liliopsida</taxon>
        <taxon>Asparagales</taxon>
        <taxon>Orchidaceae</taxon>
        <taxon>Epidendroideae</taxon>
        <taxon>Malaxideae</taxon>
        <taxon>Dendrobiinae</taxon>
        <taxon>Dendrobium</taxon>
    </lineage>
</organism>
<dbReference type="InterPro" id="IPR054722">
    <property type="entry name" value="PolX-like_BBD"/>
</dbReference>
<protein>
    <recommendedName>
        <fullName evidence="3">CCHC-type domain-containing protein</fullName>
    </recommendedName>
</protein>
<dbReference type="InterPro" id="IPR036875">
    <property type="entry name" value="Znf_CCHC_sf"/>
</dbReference>
<proteinExistence type="predicted"/>
<dbReference type="AlphaFoldDB" id="A0A8T3BF70"/>
<name>A0A8T3BF70_DENNO</name>
<dbReference type="GO" id="GO:0008270">
    <property type="term" value="F:zinc ion binding"/>
    <property type="evidence" value="ECO:0007669"/>
    <property type="project" value="UniProtKB-KW"/>
</dbReference>
<accession>A0A8T3BF70</accession>
<evidence type="ECO:0000259" key="3">
    <source>
        <dbReference type="PROSITE" id="PS50158"/>
    </source>
</evidence>
<comment type="caution">
    <text evidence="4">The sequence shown here is derived from an EMBL/GenBank/DDBJ whole genome shotgun (WGS) entry which is preliminary data.</text>
</comment>
<dbReference type="SUPFAM" id="SSF57756">
    <property type="entry name" value="Retrovirus zinc finger-like domains"/>
    <property type="match status" value="1"/>
</dbReference>
<feature type="compositionally biased region" description="Basic and acidic residues" evidence="2">
    <location>
        <begin position="219"/>
        <end position="236"/>
    </location>
</feature>
<feature type="region of interest" description="Disordered" evidence="2">
    <location>
        <begin position="219"/>
        <end position="284"/>
    </location>
</feature>
<feature type="compositionally biased region" description="Basic residues" evidence="2">
    <location>
        <begin position="242"/>
        <end position="260"/>
    </location>
</feature>
<evidence type="ECO:0000313" key="4">
    <source>
        <dbReference type="EMBL" id="KAI0511686.1"/>
    </source>
</evidence>
<dbReference type="SMART" id="SM00343">
    <property type="entry name" value="ZnF_C2HC"/>
    <property type="match status" value="1"/>
</dbReference>